<feature type="compositionally biased region" description="Basic and acidic residues" evidence="1">
    <location>
        <begin position="213"/>
        <end position="230"/>
    </location>
</feature>
<name>A0A8S9LGV1_BRACR</name>
<feature type="compositionally biased region" description="Basic and acidic residues" evidence="1">
    <location>
        <begin position="162"/>
        <end position="175"/>
    </location>
</feature>
<accession>A0A8S9LGV1</accession>
<feature type="compositionally biased region" description="Polar residues" evidence="1">
    <location>
        <begin position="1"/>
        <end position="21"/>
    </location>
</feature>
<feature type="compositionally biased region" description="Basic and acidic residues" evidence="1">
    <location>
        <begin position="54"/>
        <end position="69"/>
    </location>
</feature>
<dbReference type="EMBL" id="QGKY02000094">
    <property type="protein sequence ID" value="KAF2605251.1"/>
    <property type="molecule type" value="Genomic_DNA"/>
</dbReference>
<reference evidence="2" key="1">
    <citation type="submission" date="2019-12" db="EMBL/GenBank/DDBJ databases">
        <title>Genome sequencing and annotation of Brassica cretica.</title>
        <authorList>
            <person name="Studholme D.J."/>
            <person name="Sarris P.F."/>
        </authorList>
    </citation>
    <scope>NUCLEOTIDE SEQUENCE</scope>
    <source>
        <strain evidence="2">PFS-102/07</strain>
        <tissue evidence="2">Leaf</tissue>
    </source>
</reference>
<gene>
    <name evidence="2" type="ORF">F2Q70_00025427</name>
</gene>
<comment type="caution">
    <text evidence="2">The sequence shown here is derived from an EMBL/GenBank/DDBJ whole genome shotgun (WGS) entry which is preliminary data.</text>
</comment>
<sequence length="247" mass="27675">MGSNVASTSSAPDRVTDQSTRLPPPPPIDRSGERASVPTGNRTSAPVYPARNPIPDRDDYQRTDSDPADHPPSFVRQNNPRTNERFSSPAAWENDRARFHREPGHREPNDDPTVLPLEGTEAGPHEKGNHRNNPIQGEHSYAVQEDEEKPVSATTKAPWSKNYDESKHCSYHDRKGHSTEECWDLQRQLAAKFAAGELKGVDLKKPQPYQKRGQRDSSPKRDRSPEKETDSPPPAPKKRVDMVLGRA</sequence>
<evidence type="ECO:0000313" key="2">
    <source>
        <dbReference type="EMBL" id="KAF2605251.1"/>
    </source>
</evidence>
<feature type="region of interest" description="Disordered" evidence="1">
    <location>
        <begin position="1"/>
        <end position="175"/>
    </location>
</feature>
<protein>
    <recommendedName>
        <fullName evidence="3">Retrotransposon gag domain-containing protein</fullName>
    </recommendedName>
</protein>
<proteinExistence type="predicted"/>
<evidence type="ECO:0000256" key="1">
    <source>
        <dbReference type="SAM" id="MobiDB-lite"/>
    </source>
</evidence>
<feature type="compositionally biased region" description="Basic and acidic residues" evidence="1">
    <location>
        <begin position="93"/>
        <end position="109"/>
    </location>
</feature>
<organism evidence="2">
    <name type="scientific">Brassica cretica</name>
    <name type="common">Mustard</name>
    <dbReference type="NCBI Taxonomy" id="69181"/>
    <lineage>
        <taxon>Eukaryota</taxon>
        <taxon>Viridiplantae</taxon>
        <taxon>Streptophyta</taxon>
        <taxon>Embryophyta</taxon>
        <taxon>Tracheophyta</taxon>
        <taxon>Spermatophyta</taxon>
        <taxon>Magnoliopsida</taxon>
        <taxon>eudicotyledons</taxon>
        <taxon>Gunneridae</taxon>
        <taxon>Pentapetalae</taxon>
        <taxon>rosids</taxon>
        <taxon>malvids</taxon>
        <taxon>Brassicales</taxon>
        <taxon>Brassicaceae</taxon>
        <taxon>Brassiceae</taxon>
        <taxon>Brassica</taxon>
    </lineage>
</organism>
<feature type="region of interest" description="Disordered" evidence="1">
    <location>
        <begin position="195"/>
        <end position="247"/>
    </location>
</feature>
<dbReference type="AlphaFoldDB" id="A0A8S9LGV1"/>
<evidence type="ECO:0008006" key="3">
    <source>
        <dbReference type="Google" id="ProtNLM"/>
    </source>
</evidence>